<feature type="domain" description="NTP pyrophosphohydrolase MazG-like" evidence="1">
    <location>
        <begin position="26"/>
        <end position="90"/>
    </location>
</feature>
<evidence type="ECO:0000313" key="2">
    <source>
        <dbReference type="EMBL" id="SFS03146.1"/>
    </source>
</evidence>
<dbReference type="Pfam" id="PF03819">
    <property type="entry name" value="MazG"/>
    <property type="match status" value="1"/>
</dbReference>
<dbReference type="Proteomes" id="UP000199062">
    <property type="component" value="Unassembled WGS sequence"/>
</dbReference>
<evidence type="ECO:0000259" key="1">
    <source>
        <dbReference type="Pfam" id="PF03819"/>
    </source>
</evidence>
<dbReference type="SUPFAM" id="SSF101386">
    <property type="entry name" value="all-alpha NTP pyrophosphatases"/>
    <property type="match status" value="1"/>
</dbReference>
<dbReference type="STRING" id="767519.SAMN05216559_2743"/>
<sequence length="101" mass="10696">MDAQDRVSAFLDEHDLESPIAYRLLDLTSELGELAKEANESTGYGEEPADVELSADELGDALFSLLALCEQADVDAEDALAGAIGKYERRLTTTGSAGSGE</sequence>
<keyword evidence="3" id="KW-1185">Reference proteome</keyword>
<evidence type="ECO:0000313" key="3">
    <source>
        <dbReference type="Proteomes" id="UP000199062"/>
    </source>
</evidence>
<protein>
    <submittedName>
        <fullName evidence="2">NTP pyrophosphatase, house-cleaning of non-canonical NTPs</fullName>
    </submittedName>
</protein>
<dbReference type="AlphaFoldDB" id="A0A1I6LIB1"/>
<dbReference type="CDD" id="cd11523">
    <property type="entry name" value="NTP-PPase"/>
    <property type="match status" value="1"/>
</dbReference>
<reference evidence="2 3" key="1">
    <citation type="submission" date="2016-10" db="EMBL/GenBank/DDBJ databases">
        <authorList>
            <person name="de Groot N.N."/>
        </authorList>
    </citation>
    <scope>NUCLEOTIDE SEQUENCE [LARGE SCALE GENOMIC DNA]</scope>
    <source>
        <strain evidence="2 3">CGMCC 1.10457</strain>
    </source>
</reference>
<dbReference type="EMBL" id="FOZK01000002">
    <property type="protein sequence ID" value="SFS03146.1"/>
    <property type="molecule type" value="Genomic_DNA"/>
</dbReference>
<name>A0A1I6LIB1_9EURY</name>
<dbReference type="Gene3D" id="1.10.287.1080">
    <property type="entry name" value="MazG-like"/>
    <property type="match status" value="1"/>
</dbReference>
<accession>A0A1I6LIB1</accession>
<proteinExistence type="predicted"/>
<dbReference type="RefSeq" id="WP_089817055.1">
    <property type="nucleotide sequence ID" value="NZ_FOZK01000002.1"/>
</dbReference>
<gene>
    <name evidence="2" type="ORF">SAMN05216559_2743</name>
</gene>
<dbReference type="InterPro" id="IPR004518">
    <property type="entry name" value="MazG-like_dom"/>
</dbReference>
<dbReference type="OrthoDB" id="85269at2157"/>
<organism evidence="2 3">
    <name type="scientific">Halomicrobium zhouii</name>
    <dbReference type="NCBI Taxonomy" id="767519"/>
    <lineage>
        <taxon>Archaea</taxon>
        <taxon>Methanobacteriati</taxon>
        <taxon>Methanobacteriota</taxon>
        <taxon>Stenosarchaea group</taxon>
        <taxon>Halobacteria</taxon>
        <taxon>Halobacteriales</taxon>
        <taxon>Haloarculaceae</taxon>
        <taxon>Halomicrobium</taxon>
    </lineage>
</organism>